<keyword evidence="5 6" id="KW-0472">Membrane</keyword>
<dbReference type="InterPro" id="IPR051539">
    <property type="entry name" value="T4SS-coupling_protein"/>
</dbReference>
<sequence length="544" mass="61538">MAIAAALLPVLYIWCKPLGVCAILLAFMVPGYIYVWAGLEIVTYLWSWALPLAAGLIVLIPTYRWVYIRVSRCVNGWSKLTMEVEDSRGHVHYIKRIDDQTYINGGSGSGKTESCNMAFVRHAVRFRMSMLLHDLKKYELTQAVYPLFAEAGIPYHVFALFDYERCVRINPIDPMYIEDEQSLKSRIDSFLIAAQGGDARDSTSTGGFFKNTAASLLESITWYLKLYKPECCHLPFLMSIINDPDNLHLKEGKKVIPFGRLKKMLGRDPQVSSMASVFFQGADNPETTSNILQTVILALNTINTDAGFFLLSGNDIDLRINRPGNCEALALVNEPKNSSSNAPILAMIADAGLLMMGDQDNDYAVALLDEAAELPSPRVQNYMAYLRSLHVCVVYTTQDLSQIQRTQGGKEFNQRTVLSNLAHQFFGRTRTEQTAKYYEGLMPRIVKTEKSYSSSSNGTTVTSRGVKQPRYIASDFYLLKKGEFVYFYGDVKRFRFNTSAGRKNYHRKSAVWIVRRCTKLPSEYAVKRMNLCNHLINNKLYKVL</sequence>
<dbReference type="InterPro" id="IPR027417">
    <property type="entry name" value="P-loop_NTPase"/>
</dbReference>
<keyword evidence="3 6" id="KW-0812">Transmembrane</keyword>
<organism evidence="8 9">
    <name type="scientific">Alistipes onderdonkii</name>
    <dbReference type="NCBI Taxonomy" id="328813"/>
    <lineage>
        <taxon>Bacteria</taxon>
        <taxon>Pseudomonadati</taxon>
        <taxon>Bacteroidota</taxon>
        <taxon>Bacteroidia</taxon>
        <taxon>Bacteroidales</taxon>
        <taxon>Rikenellaceae</taxon>
        <taxon>Alistipes</taxon>
    </lineage>
</organism>
<dbReference type="Gene3D" id="3.40.50.300">
    <property type="entry name" value="P-loop containing nucleotide triphosphate hydrolases"/>
    <property type="match status" value="1"/>
</dbReference>
<evidence type="ECO:0000313" key="9">
    <source>
        <dbReference type="Proteomes" id="UP001205035"/>
    </source>
</evidence>
<dbReference type="InterPro" id="IPR032689">
    <property type="entry name" value="TraG-D_C"/>
</dbReference>
<evidence type="ECO:0000256" key="6">
    <source>
        <dbReference type="SAM" id="Phobius"/>
    </source>
</evidence>
<name>A0AAJ1FGQ6_9BACT</name>
<evidence type="ECO:0000256" key="4">
    <source>
        <dbReference type="ARBA" id="ARBA00022989"/>
    </source>
</evidence>
<proteinExistence type="predicted"/>
<comment type="caution">
    <text evidence="8">The sequence shown here is derived from an EMBL/GenBank/DDBJ whole genome shotgun (WGS) entry which is preliminary data.</text>
</comment>
<dbReference type="SUPFAM" id="SSF52540">
    <property type="entry name" value="P-loop containing nucleoside triphosphate hydrolases"/>
    <property type="match status" value="1"/>
</dbReference>
<reference evidence="8" key="1">
    <citation type="submission" date="2022-06" db="EMBL/GenBank/DDBJ databases">
        <title>Isolation of gut microbiota from human fecal samples.</title>
        <authorList>
            <person name="Pamer E.G."/>
            <person name="Barat B."/>
            <person name="Waligurski E."/>
            <person name="Medina S."/>
            <person name="Paddock L."/>
            <person name="Mostad J."/>
        </authorList>
    </citation>
    <scope>NUCLEOTIDE SEQUENCE</scope>
    <source>
        <strain evidence="8">DFI.6.22</strain>
    </source>
</reference>
<keyword evidence="2" id="KW-1003">Cell membrane</keyword>
<dbReference type="Pfam" id="PF12696">
    <property type="entry name" value="TraG-D_C"/>
    <property type="match status" value="1"/>
</dbReference>
<evidence type="ECO:0000313" key="8">
    <source>
        <dbReference type="EMBL" id="MCQ5082775.1"/>
    </source>
</evidence>
<comment type="subcellular location">
    <subcellularLocation>
        <location evidence="1">Cell membrane</location>
        <topology evidence="1">Multi-pass membrane protein</topology>
    </subcellularLocation>
</comment>
<dbReference type="AlphaFoldDB" id="A0AAJ1FGQ6"/>
<evidence type="ECO:0000256" key="3">
    <source>
        <dbReference type="ARBA" id="ARBA00022692"/>
    </source>
</evidence>
<dbReference type="PANTHER" id="PTHR37937:SF1">
    <property type="entry name" value="CONJUGATIVE TRANSFER: DNA TRANSPORT"/>
    <property type="match status" value="1"/>
</dbReference>
<evidence type="ECO:0000259" key="7">
    <source>
        <dbReference type="Pfam" id="PF12696"/>
    </source>
</evidence>
<gene>
    <name evidence="8" type="ORF">NE651_07700</name>
</gene>
<feature type="transmembrane region" description="Helical" evidence="6">
    <location>
        <begin position="12"/>
        <end position="35"/>
    </location>
</feature>
<protein>
    <submittedName>
        <fullName evidence="8">TraM recognition domain-containing protein</fullName>
    </submittedName>
</protein>
<dbReference type="Proteomes" id="UP001205035">
    <property type="component" value="Unassembled WGS sequence"/>
</dbReference>
<dbReference type="RefSeq" id="WP_256166277.1">
    <property type="nucleotide sequence ID" value="NZ_JANGBQ010000009.1"/>
</dbReference>
<accession>A0AAJ1FGQ6</accession>
<feature type="domain" description="TraD/TraG TraM recognition site" evidence="7">
    <location>
        <begin position="366"/>
        <end position="458"/>
    </location>
</feature>
<evidence type="ECO:0000256" key="2">
    <source>
        <dbReference type="ARBA" id="ARBA00022475"/>
    </source>
</evidence>
<evidence type="ECO:0000256" key="1">
    <source>
        <dbReference type="ARBA" id="ARBA00004651"/>
    </source>
</evidence>
<dbReference type="PANTHER" id="PTHR37937">
    <property type="entry name" value="CONJUGATIVE TRANSFER: DNA TRANSPORT"/>
    <property type="match status" value="1"/>
</dbReference>
<feature type="transmembrane region" description="Helical" evidence="6">
    <location>
        <begin position="41"/>
        <end position="63"/>
    </location>
</feature>
<dbReference type="EMBL" id="JANGBQ010000009">
    <property type="protein sequence ID" value="MCQ5082775.1"/>
    <property type="molecule type" value="Genomic_DNA"/>
</dbReference>
<dbReference type="GO" id="GO:0005886">
    <property type="term" value="C:plasma membrane"/>
    <property type="evidence" value="ECO:0007669"/>
    <property type="project" value="UniProtKB-SubCell"/>
</dbReference>
<evidence type="ECO:0000256" key="5">
    <source>
        <dbReference type="ARBA" id="ARBA00023136"/>
    </source>
</evidence>
<keyword evidence="4 6" id="KW-1133">Transmembrane helix</keyword>